<reference evidence="2" key="1">
    <citation type="submission" date="2020-09" db="EMBL/GenBank/DDBJ databases">
        <authorList>
            <person name="Kim M.K."/>
        </authorList>
    </citation>
    <scope>NUCLEOTIDE SEQUENCE</scope>
    <source>
        <strain evidence="2">BT702</strain>
    </source>
</reference>
<dbReference type="EMBL" id="JACWZY010000020">
    <property type="protein sequence ID" value="MBD2703217.1"/>
    <property type="molecule type" value="Genomic_DNA"/>
</dbReference>
<evidence type="ECO:0000313" key="2">
    <source>
        <dbReference type="EMBL" id="MBD2703217.1"/>
    </source>
</evidence>
<evidence type="ECO:0000259" key="1">
    <source>
        <dbReference type="Pfam" id="PF14534"/>
    </source>
</evidence>
<dbReference type="Proteomes" id="UP000598820">
    <property type="component" value="Unassembled WGS sequence"/>
</dbReference>
<dbReference type="InterPro" id="IPR027843">
    <property type="entry name" value="DUF4440"/>
</dbReference>
<gene>
    <name evidence="2" type="ORF">IC229_21410</name>
</gene>
<evidence type="ECO:0000313" key="3">
    <source>
        <dbReference type="Proteomes" id="UP000598820"/>
    </source>
</evidence>
<dbReference type="AlphaFoldDB" id="A0A926Y2M3"/>
<dbReference type="Gene3D" id="3.10.450.50">
    <property type="match status" value="1"/>
</dbReference>
<comment type="caution">
    <text evidence="2">The sequence shown here is derived from an EMBL/GenBank/DDBJ whole genome shotgun (WGS) entry which is preliminary data.</text>
</comment>
<dbReference type="SUPFAM" id="SSF54427">
    <property type="entry name" value="NTF2-like"/>
    <property type="match status" value="1"/>
</dbReference>
<keyword evidence="3" id="KW-1185">Reference proteome</keyword>
<dbReference type="InterPro" id="IPR032710">
    <property type="entry name" value="NTF2-like_dom_sf"/>
</dbReference>
<dbReference type="Pfam" id="PF14534">
    <property type="entry name" value="DUF4440"/>
    <property type="match status" value="1"/>
</dbReference>
<feature type="domain" description="DUF4440" evidence="1">
    <location>
        <begin position="7"/>
        <end position="114"/>
    </location>
</feature>
<sequence length="124" mass="13615">MSPLLQIQEAEDRLMKAQLSSNVDELDALLADDLQAVGPDGRLTGKADDLAAHRTHIFRIDSLTRVSLTIKILKPDIAVTFVGMDIKGSIQDQPASGHYQYTRVWCMANGQWQITAAHISQVSA</sequence>
<protein>
    <submittedName>
        <fullName evidence="2">Nuclear transport factor 2 family protein</fullName>
    </submittedName>
</protein>
<proteinExistence type="predicted"/>
<organism evidence="2 3">
    <name type="scientific">Spirosoma profusum</name>
    <dbReference type="NCBI Taxonomy" id="2771354"/>
    <lineage>
        <taxon>Bacteria</taxon>
        <taxon>Pseudomonadati</taxon>
        <taxon>Bacteroidota</taxon>
        <taxon>Cytophagia</taxon>
        <taxon>Cytophagales</taxon>
        <taxon>Cytophagaceae</taxon>
        <taxon>Spirosoma</taxon>
    </lineage>
</organism>
<name>A0A926Y2M3_9BACT</name>
<dbReference type="RefSeq" id="WP_190889063.1">
    <property type="nucleotide sequence ID" value="NZ_JACWZY010000020.1"/>
</dbReference>
<accession>A0A926Y2M3</accession>